<accession>A0A1Z4V241</accession>
<dbReference type="AlphaFoldDB" id="A0A1Z4V241"/>
<sequence>MMIKPKTNVQPEQVRQGASHVIFVEGKDDNSIDPFIINTLFTNNDIFVDVKPLGASFHIRSAAEALHPHHPEYYFIIDRDHCSNEEVESTWSNFPDETKNNLLIWRKREIENYFLSIDYLMKSSYVNCDCQKIEQSLLRIARERIFFEAANTVIVGCREEFKKKWIKNFDKVNDFKTKEDAIIKLTTKIPEFLQRQEDLYQYTDINLLEGKLNTILAKFYGGRENLEIGCGNWIDLMGGKQLLATVVNECFKVENTSGKRITGKDATNAVVKDLLRKPLCEQPDDFQQLCELVKKRINIK</sequence>
<proteinExistence type="predicted"/>
<dbReference type="KEGG" id="dcm:NIES806_17610"/>
<keyword evidence="2" id="KW-1185">Reference proteome</keyword>
<organism evidence="1 2">
    <name type="scientific">Dolichospermum compactum NIES-806</name>
    <dbReference type="NCBI Taxonomy" id="1973481"/>
    <lineage>
        <taxon>Bacteria</taxon>
        <taxon>Bacillati</taxon>
        <taxon>Cyanobacteriota</taxon>
        <taxon>Cyanophyceae</taxon>
        <taxon>Nostocales</taxon>
        <taxon>Aphanizomenonaceae</taxon>
        <taxon>Dolichospermum</taxon>
        <taxon>Dolichospermum compactum</taxon>
    </lineage>
</organism>
<dbReference type="RefSeq" id="WP_157749940.1">
    <property type="nucleotide sequence ID" value="NZ_AP018316.1"/>
</dbReference>
<evidence type="ECO:0000313" key="1">
    <source>
        <dbReference type="EMBL" id="BAZ85558.1"/>
    </source>
</evidence>
<evidence type="ECO:0000313" key="2">
    <source>
        <dbReference type="Proteomes" id="UP000218702"/>
    </source>
</evidence>
<reference evidence="1 2" key="1">
    <citation type="submission" date="2017-06" db="EMBL/GenBank/DDBJ databases">
        <title>Genome sequencing of cyanobaciteial culture collection at National Institute for Environmental Studies (NIES).</title>
        <authorList>
            <person name="Hirose Y."/>
            <person name="Shimura Y."/>
            <person name="Fujisawa T."/>
            <person name="Nakamura Y."/>
            <person name="Kawachi M."/>
        </authorList>
    </citation>
    <scope>NUCLEOTIDE SEQUENCE [LARGE SCALE GENOMIC DNA]</scope>
    <source>
        <strain evidence="1 2">NIES-806</strain>
    </source>
</reference>
<evidence type="ECO:0008006" key="3">
    <source>
        <dbReference type="Google" id="ProtNLM"/>
    </source>
</evidence>
<name>A0A1Z4V241_9CYAN</name>
<gene>
    <name evidence="1" type="ORF">NIES806_17610</name>
</gene>
<protein>
    <recommendedName>
        <fullName evidence="3">DUF4435 domain-containing protein</fullName>
    </recommendedName>
</protein>
<dbReference type="Proteomes" id="UP000218702">
    <property type="component" value="Chromosome"/>
</dbReference>
<dbReference type="EMBL" id="AP018316">
    <property type="protein sequence ID" value="BAZ85558.1"/>
    <property type="molecule type" value="Genomic_DNA"/>
</dbReference>
<dbReference type="OrthoDB" id="6456577at2"/>